<dbReference type="InterPro" id="IPR035976">
    <property type="entry name" value="Sushi/SCR/CCP_sf"/>
</dbReference>
<keyword evidence="4" id="KW-0768">Sushi</keyword>
<name>A0A3B3CMZ2_ORYME</name>
<feature type="compositionally biased region" description="Low complexity" evidence="5">
    <location>
        <begin position="261"/>
        <end position="290"/>
    </location>
</feature>
<reference evidence="9" key="1">
    <citation type="submission" date="2025-08" db="UniProtKB">
        <authorList>
            <consortium name="Ensembl"/>
        </authorList>
    </citation>
    <scope>IDENTIFICATION</scope>
</reference>
<evidence type="ECO:0000256" key="1">
    <source>
        <dbReference type="ARBA" id="ARBA00022729"/>
    </source>
</evidence>
<evidence type="ECO:0000256" key="4">
    <source>
        <dbReference type="PROSITE-ProRule" id="PRU00302"/>
    </source>
</evidence>
<dbReference type="Gene3D" id="2.10.70.10">
    <property type="entry name" value="Complement Module, domain 1"/>
    <property type="match status" value="4"/>
</dbReference>
<dbReference type="Ensembl" id="ENSOMET00000027751.1">
    <property type="protein sequence ID" value="ENSOMEP00000018720.1"/>
    <property type="gene ID" value="ENSOMEG00000020462.1"/>
</dbReference>
<keyword evidence="10" id="KW-1185">Reference proteome</keyword>
<evidence type="ECO:0000259" key="8">
    <source>
        <dbReference type="PROSITE" id="PS50923"/>
    </source>
</evidence>
<feature type="domain" description="Sushi" evidence="8">
    <location>
        <begin position="21"/>
        <end position="83"/>
    </location>
</feature>
<dbReference type="SUPFAM" id="SSF57535">
    <property type="entry name" value="Complement control module/SCR domain"/>
    <property type="match status" value="4"/>
</dbReference>
<feature type="domain" description="Sushi" evidence="8">
    <location>
        <begin position="142"/>
        <end position="201"/>
    </location>
</feature>
<keyword evidence="6" id="KW-0812">Transmembrane</keyword>
<feature type="region of interest" description="Disordered" evidence="5">
    <location>
        <begin position="260"/>
        <end position="297"/>
    </location>
</feature>
<dbReference type="Pfam" id="PF00084">
    <property type="entry name" value="Sushi"/>
    <property type="match status" value="4"/>
</dbReference>
<feature type="chain" id="PRO_5017476429" evidence="7">
    <location>
        <begin position="21"/>
        <end position="355"/>
    </location>
</feature>
<evidence type="ECO:0000256" key="3">
    <source>
        <dbReference type="ARBA" id="ARBA00023157"/>
    </source>
</evidence>
<dbReference type="Proteomes" id="UP000261560">
    <property type="component" value="Unplaced"/>
</dbReference>
<evidence type="ECO:0000313" key="10">
    <source>
        <dbReference type="Proteomes" id="UP000261560"/>
    </source>
</evidence>
<dbReference type="PaxDb" id="30732-ENSOMEP00000018720"/>
<dbReference type="AlphaFoldDB" id="A0A3B3CMZ2"/>
<keyword evidence="6" id="KW-0472">Membrane</keyword>
<dbReference type="PROSITE" id="PS50923">
    <property type="entry name" value="SUSHI"/>
    <property type="match status" value="4"/>
</dbReference>
<keyword evidence="6" id="KW-1133">Transmembrane helix</keyword>
<keyword evidence="2" id="KW-0677">Repeat</keyword>
<feature type="signal peptide" evidence="7">
    <location>
        <begin position="1"/>
        <end position="20"/>
    </location>
</feature>
<feature type="disulfide bond" evidence="4">
    <location>
        <begin position="204"/>
        <end position="247"/>
    </location>
</feature>
<keyword evidence="3 4" id="KW-1015">Disulfide bond</keyword>
<keyword evidence="1 7" id="KW-0732">Signal</keyword>
<protein>
    <submittedName>
        <fullName evidence="9">Membrane cofactor protein-like</fullName>
    </submittedName>
</protein>
<dbReference type="PANTHER" id="PTHR45656">
    <property type="entry name" value="PROTEIN CBR-CLEC-78"/>
    <property type="match status" value="1"/>
</dbReference>
<evidence type="ECO:0000313" key="9">
    <source>
        <dbReference type="Ensembl" id="ENSOMEP00000018720.1"/>
    </source>
</evidence>
<reference evidence="9" key="2">
    <citation type="submission" date="2025-09" db="UniProtKB">
        <authorList>
            <consortium name="Ensembl"/>
        </authorList>
    </citation>
    <scope>IDENTIFICATION</scope>
</reference>
<feature type="domain" description="Sushi" evidence="8">
    <location>
        <begin position="84"/>
        <end position="141"/>
    </location>
</feature>
<organism evidence="9 10">
    <name type="scientific">Oryzias melastigma</name>
    <name type="common">Marine medaka</name>
    <dbReference type="NCBI Taxonomy" id="30732"/>
    <lineage>
        <taxon>Eukaryota</taxon>
        <taxon>Metazoa</taxon>
        <taxon>Chordata</taxon>
        <taxon>Craniata</taxon>
        <taxon>Vertebrata</taxon>
        <taxon>Euteleostomi</taxon>
        <taxon>Actinopterygii</taxon>
        <taxon>Neopterygii</taxon>
        <taxon>Teleostei</taxon>
        <taxon>Neoteleostei</taxon>
        <taxon>Acanthomorphata</taxon>
        <taxon>Ovalentaria</taxon>
        <taxon>Atherinomorphae</taxon>
        <taxon>Beloniformes</taxon>
        <taxon>Adrianichthyidae</taxon>
        <taxon>Oryziinae</taxon>
        <taxon>Oryzias</taxon>
    </lineage>
</organism>
<feature type="disulfide bond" evidence="4">
    <location>
        <begin position="54"/>
        <end position="81"/>
    </location>
</feature>
<feature type="disulfide bond" evidence="4">
    <location>
        <begin position="172"/>
        <end position="199"/>
    </location>
</feature>
<dbReference type="STRING" id="30732.ENSOMEP00000018720"/>
<evidence type="ECO:0000256" key="5">
    <source>
        <dbReference type="SAM" id="MobiDB-lite"/>
    </source>
</evidence>
<feature type="compositionally biased region" description="Basic and acidic residues" evidence="5">
    <location>
        <begin position="331"/>
        <end position="342"/>
    </location>
</feature>
<accession>A0A3B3CMZ2</accession>
<dbReference type="InterPro" id="IPR051277">
    <property type="entry name" value="SEZ6_CSMD_C4BPB_Regulators"/>
</dbReference>
<feature type="region of interest" description="Disordered" evidence="5">
    <location>
        <begin position="329"/>
        <end position="355"/>
    </location>
</feature>
<evidence type="ECO:0000256" key="6">
    <source>
        <dbReference type="SAM" id="Phobius"/>
    </source>
</evidence>
<evidence type="ECO:0000256" key="2">
    <source>
        <dbReference type="ARBA" id="ARBA00022737"/>
    </source>
</evidence>
<dbReference type="SMART" id="SM00032">
    <property type="entry name" value="CCP"/>
    <property type="match status" value="4"/>
</dbReference>
<feature type="transmembrane region" description="Helical" evidence="6">
    <location>
        <begin position="301"/>
        <end position="323"/>
    </location>
</feature>
<evidence type="ECO:0000256" key="7">
    <source>
        <dbReference type="SAM" id="SignalP"/>
    </source>
</evidence>
<dbReference type="InterPro" id="IPR000436">
    <property type="entry name" value="Sushi_SCR_CCP_dom"/>
</dbReference>
<proteinExistence type="predicted"/>
<dbReference type="CDD" id="cd00033">
    <property type="entry name" value="CCP"/>
    <property type="match status" value="4"/>
</dbReference>
<comment type="caution">
    <text evidence="4">Lacks conserved residue(s) required for the propagation of feature annotation.</text>
</comment>
<feature type="domain" description="Sushi" evidence="8">
    <location>
        <begin position="202"/>
        <end position="262"/>
    </location>
</feature>
<sequence length="355" mass="37520">MAETVVLLLSIFAFVTTTQGQSCSKPTGGPNMSLKGDDILKDSFADQTTVSFGCNSGYTVDEGLPSITCNAGSWTTLTLTCKRKSCGALAHLDNGAIDYQDGISFGDKAVITCNPGYRLVGKGVLNCLDSGWDARFPTCDAVECVTPEDVKDATFSPNKESYRYGEVVTYKCSAGLSNKGSLKLTCSDEGKFDFPPPTCVKVNCEEPVNGLLEFVEGSRPPYGHRATVTVACPQGYKLEGQSGTLTCTIDNTWSPEIPTCKKTAIPKTTPRTTTTTTTTTRSPSASVTPAPTDPRGDGNSLGIGLGVTAGVILVGAVVVYMLFRKRSTRKTNADKETAKDEENVGLAVAAPLLEP</sequence>
<dbReference type="PANTHER" id="PTHR45656:SF4">
    <property type="entry name" value="PROTEIN CBR-CLEC-78"/>
    <property type="match status" value="1"/>
</dbReference>
<dbReference type="GeneTree" id="ENSGT00940000154967"/>